<keyword evidence="6 10" id="KW-0812">Transmembrane</keyword>
<keyword evidence="9 10" id="KW-0472">Membrane</keyword>
<name>A0ABT0B6E6_9SPHN</name>
<evidence type="ECO:0000313" key="13">
    <source>
        <dbReference type="Proteomes" id="UP001162880"/>
    </source>
</evidence>
<feature type="transmembrane region" description="Helical" evidence="10">
    <location>
        <begin position="42"/>
        <end position="61"/>
    </location>
</feature>
<keyword evidence="7 10" id="KW-1133">Transmembrane helix</keyword>
<gene>
    <name evidence="12" type="ORF">MTR64_18725</name>
</gene>
<accession>A0ABT0B6E6</accession>
<evidence type="ECO:0000313" key="12">
    <source>
        <dbReference type="EMBL" id="MCJ2180611.1"/>
    </source>
</evidence>
<dbReference type="Proteomes" id="UP001162880">
    <property type="component" value="Unassembled WGS sequence"/>
</dbReference>
<evidence type="ECO:0000256" key="6">
    <source>
        <dbReference type="ARBA" id="ARBA00022692"/>
    </source>
</evidence>
<dbReference type="EMBL" id="JALHLE010000038">
    <property type="protein sequence ID" value="MCJ2180611.1"/>
    <property type="molecule type" value="Genomic_DNA"/>
</dbReference>
<keyword evidence="8" id="KW-0625">Polysaccharide transport</keyword>
<comment type="caution">
    <text evidence="12">The sequence shown here is derived from an EMBL/GenBank/DDBJ whole genome shotgun (WGS) entry which is preliminary data.</text>
</comment>
<comment type="similarity">
    <text evidence="2">Belongs to the ABC-2 integral membrane protein family.</text>
</comment>
<feature type="transmembrane region" description="Helical" evidence="10">
    <location>
        <begin position="124"/>
        <end position="150"/>
    </location>
</feature>
<reference evidence="12" key="1">
    <citation type="submission" date="2022-03" db="EMBL/GenBank/DDBJ databases">
        <title>Identification of a novel bacterium isolated from mangrove sediments.</title>
        <authorList>
            <person name="Pan X."/>
        </authorList>
    </citation>
    <scope>NUCLEOTIDE SEQUENCE</scope>
    <source>
        <strain evidence="12">B2580</strain>
    </source>
</reference>
<evidence type="ECO:0000256" key="7">
    <source>
        <dbReference type="ARBA" id="ARBA00022989"/>
    </source>
</evidence>
<comment type="subcellular location">
    <subcellularLocation>
        <location evidence="1">Cell membrane</location>
        <topology evidence="1">Multi-pass membrane protein</topology>
    </subcellularLocation>
</comment>
<evidence type="ECO:0000256" key="9">
    <source>
        <dbReference type="ARBA" id="ARBA00023136"/>
    </source>
</evidence>
<dbReference type="Pfam" id="PF01061">
    <property type="entry name" value="ABC2_membrane"/>
    <property type="match status" value="1"/>
</dbReference>
<evidence type="ECO:0000256" key="4">
    <source>
        <dbReference type="ARBA" id="ARBA00022475"/>
    </source>
</evidence>
<feature type="transmembrane region" description="Helical" evidence="10">
    <location>
        <begin position="12"/>
        <end position="36"/>
    </location>
</feature>
<proteinExistence type="inferred from homology"/>
<evidence type="ECO:0000256" key="10">
    <source>
        <dbReference type="SAM" id="Phobius"/>
    </source>
</evidence>
<feature type="domain" description="ABC-2 type transporter transmembrane" evidence="11">
    <location>
        <begin position="2"/>
        <end position="204"/>
    </location>
</feature>
<protein>
    <submittedName>
        <fullName evidence="12">ABC transporter permease</fullName>
    </submittedName>
</protein>
<evidence type="ECO:0000256" key="3">
    <source>
        <dbReference type="ARBA" id="ARBA00022448"/>
    </source>
</evidence>
<dbReference type="PRINTS" id="PR00164">
    <property type="entry name" value="ABC2TRNSPORT"/>
</dbReference>
<evidence type="ECO:0000259" key="11">
    <source>
        <dbReference type="Pfam" id="PF01061"/>
    </source>
</evidence>
<feature type="transmembrane region" description="Helical" evidence="10">
    <location>
        <begin position="162"/>
        <end position="181"/>
    </location>
</feature>
<dbReference type="InterPro" id="IPR000412">
    <property type="entry name" value="ABC_2_transport"/>
</dbReference>
<evidence type="ECO:0000256" key="5">
    <source>
        <dbReference type="ARBA" id="ARBA00022597"/>
    </source>
</evidence>
<dbReference type="PANTHER" id="PTHR30413:SF10">
    <property type="entry name" value="CAPSULE POLYSACCHARIDE EXPORT INNER-MEMBRANE PROTEIN CTRC"/>
    <property type="match status" value="1"/>
</dbReference>
<keyword evidence="3" id="KW-0813">Transport</keyword>
<organism evidence="12 13">
    <name type="scientific">Novosphingobium album</name>
    <name type="common">ex Hu et al. 2023</name>
    <dbReference type="NCBI Taxonomy" id="2930093"/>
    <lineage>
        <taxon>Bacteria</taxon>
        <taxon>Pseudomonadati</taxon>
        <taxon>Pseudomonadota</taxon>
        <taxon>Alphaproteobacteria</taxon>
        <taxon>Sphingomonadales</taxon>
        <taxon>Sphingomonadaceae</taxon>
        <taxon>Novosphingobium</taxon>
    </lineage>
</organism>
<dbReference type="PANTHER" id="PTHR30413">
    <property type="entry name" value="INNER MEMBRANE TRANSPORT PERMEASE"/>
    <property type="match status" value="1"/>
</dbReference>
<feature type="transmembrane region" description="Helical" evidence="10">
    <location>
        <begin position="94"/>
        <end position="118"/>
    </location>
</feature>
<evidence type="ECO:0000256" key="1">
    <source>
        <dbReference type="ARBA" id="ARBA00004651"/>
    </source>
</evidence>
<dbReference type="InterPro" id="IPR013525">
    <property type="entry name" value="ABC2_TM"/>
</dbReference>
<feature type="transmembrane region" description="Helical" evidence="10">
    <location>
        <begin position="213"/>
        <end position="232"/>
    </location>
</feature>
<keyword evidence="4" id="KW-1003">Cell membrane</keyword>
<evidence type="ECO:0000256" key="8">
    <source>
        <dbReference type="ARBA" id="ARBA00023047"/>
    </source>
</evidence>
<keyword evidence="13" id="KW-1185">Reference proteome</keyword>
<keyword evidence="5" id="KW-0762">Sugar transport</keyword>
<evidence type="ECO:0000256" key="2">
    <source>
        <dbReference type="ARBA" id="ARBA00007783"/>
    </source>
</evidence>
<sequence>MRELHVRFGRDNIGYLWLIGEPMMLATVISTVHYVASVDEGFTSLAPFPFTLVGYCLFIIFRGIFNRAEGAIEGNSSLFHHKMIKPIDIMIAKAVIECLGCVSSLIVLLTIGILLGIADPPARPLYLMFGALLVTWWSFALSLIVAGVTYGSHALGRFVHPISYFMVPLSGAFWTMSFLPLKFRAFMAWNPMATMFEIARYGQFRWASADYMFPEYAIAVCAGLTFVGLVLIRKLKYKLQVS</sequence>